<feature type="region of interest" description="Disordered" evidence="1">
    <location>
        <begin position="25"/>
        <end position="50"/>
    </location>
</feature>
<feature type="compositionally biased region" description="Basic and acidic residues" evidence="1">
    <location>
        <begin position="140"/>
        <end position="149"/>
    </location>
</feature>
<evidence type="ECO:0000313" key="2">
    <source>
        <dbReference type="EMBL" id="GBP60503.1"/>
    </source>
</evidence>
<accession>A0A4C1XBC2</accession>
<gene>
    <name evidence="2" type="ORF">EVAR_46711_1</name>
</gene>
<comment type="caution">
    <text evidence="2">The sequence shown here is derived from an EMBL/GenBank/DDBJ whole genome shotgun (WGS) entry which is preliminary data.</text>
</comment>
<evidence type="ECO:0000313" key="3">
    <source>
        <dbReference type="Proteomes" id="UP000299102"/>
    </source>
</evidence>
<sequence length="192" mass="21049">MIYAPRKNVTGAFLRPVRERGRCARGGRCTGSATRQRPAGNRGRHRTDRTRSSIALEDKSISLNRRRLIASVLKFVAGKKKDASEPARSFRYTTLPSPLMRLPSVTLTWLHFTKERSVQPCSTAASSAEGDGGSQPDSSARGRDGRRGEFSFGEVASPAGRAAGGGRRRGCRTTIKLYTSPRRRRSGPDYVP</sequence>
<dbReference type="Proteomes" id="UP000299102">
    <property type="component" value="Unassembled WGS sequence"/>
</dbReference>
<protein>
    <submittedName>
        <fullName evidence="2">Uncharacterized protein</fullName>
    </submittedName>
</protein>
<evidence type="ECO:0000256" key="1">
    <source>
        <dbReference type="SAM" id="MobiDB-lite"/>
    </source>
</evidence>
<dbReference type="AlphaFoldDB" id="A0A4C1XBC2"/>
<keyword evidence="3" id="KW-1185">Reference proteome</keyword>
<reference evidence="2 3" key="1">
    <citation type="journal article" date="2019" name="Commun. Biol.">
        <title>The bagworm genome reveals a unique fibroin gene that provides high tensile strength.</title>
        <authorList>
            <person name="Kono N."/>
            <person name="Nakamura H."/>
            <person name="Ohtoshi R."/>
            <person name="Tomita M."/>
            <person name="Numata K."/>
            <person name="Arakawa K."/>
        </authorList>
    </citation>
    <scope>NUCLEOTIDE SEQUENCE [LARGE SCALE GENOMIC DNA]</scope>
</reference>
<name>A0A4C1XBC2_EUMVA</name>
<feature type="region of interest" description="Disordered" evidence="1">
    <location>
        <begin position="120"/>
        <end position="192"/>
    </location>
</feature>
<proteinExistence type="predicted"/>
<dbReference type="EMBL" id="BGZK01000789">
    <property type="protein sequence ID" value="GBP60503.1"/>
    <property type="molecule type" value="Genomic_DNA"/>
</dbReference>
<organism evidence="2 3">
    <name type="scientific">Eumeta variegata</name>
    <name type="common">Bagworm moth</name>
    <name type="synonym">Eumeta japonica</name>
    <dbReference type="NCBI Taxonomy" id="151549"/>
    <lineage>
        <taxon>Eukaryota</taxon>
        <taxon>Metazoa</taxon>
        <taxon>Ecdysozoa</taxon>
        <taxon>Arthropoda</taxon>
        <taxon>Hexapoda</taxon>
        <taxon>Insecta</taxon>
        <taxon>Pterygota</taxon>
        <taxon>Neoptera</taxon>
        <taxon>Endopterygota</taxon>
        <taxon>Lepidoptera</taxon>
        <taxon>Glossata</taxon>
        <taxon>Ditrysia</taxon>
        <taxon>Tineoidea</taxon>
        <taxon>Psychidae</taxon>
        <taxon>Oiketicinae</taxon>
        <taxon>Eumeta</taxon>
    </lineage>
</organism>